<dbReference type="HOGENOM" id="CLU_210589_0_0_1"/>
<dbReference type="AlphaFoldDB" id="Q54N23"/>
<organism evidence="1 2">
    <name type="scientific">Dictyostelium discoideum</name>
    <name type="common">Social amoeba</name>
    <dbReference type="NCBI Taxonomy" id="44689"/>
    <lineage>
        <taxon>Eukaryota</taxon>
        <taxon>Amoebozoa</taxon>
        <taxon>Evosea</taxon>
        <taxon>Eumycetozoa</taxon>
        <taxon>Dictyostelia</taxon>
        <taxon>Dictyosteliales</taxon>
        <taxon>Dictyosteliaceae</taxon>
        <taxon>Dictyostelium</taxon>
    </lineage>
</organism>
<sequence length="59" mass="6036">MSIIASITSISKVSSKNIPSSSNLPTSTNKIQFGNNQVSGGLVSDLVCNIATAVEKLGL</sequence>
<name>Q54N23_DICDI</name>
<comment type="caution">
    <text evidence="1">The sequence shown here is derived from an EMBL/GenBank/DDBJ whole genome shotgun (WGS) entry which is preliminary data.</text>
</comment>
<dbReference type="dictyBase" id="DDB_G0285551"/>
<keyword evidence="2" id="KW-1185">Reference proteome</keyword>
<evidence type="ECO:0000313" key="1">
    <source>
        <dbReference type="EMBL" id="EAL64613.1"/>
    </source>
</evidence>
<dbReference type="GeneID" id="8625169"/>
<dbReference type="KEGG" id="ddi:DDB_G0285551"/>
<gene>
    <name evidence="1" type="ORF">DDB_G0285551</name>
</gene>
<accession>Q54N23</accession>
<dbReference type="PaxDb" id="44689-DDB0186564"/>
<dbReference type="EMBL" id="AAFI02000079">
    <property type="protein sequence ID" value="EAL64613.1"/>
    <property type="molecule type" value="Genomic_DNA"/>
</dbReference>
<proteinExistence type="predicted"/>
<dbReference type="Proteomes" id="UP000002195">
    <property type="component" value="Unassembled WGS sequence"/>
</dbReference>
<reference evidence="1 2" key="1">
    <citation type="journal article" date="2005" name="Nature">
        <title>The genome of the social amoeba Dictyostelium discoideum.</title>
        <authorList>
            <consortium name="The Dictyostelium discoideum Sequencing Consortium"/>
            <person name="Eichinger L."/>
            <person name="Pachebat J.A."/>
            <person name="Glockner G."/>
            <person name="Rajandream M.A."/>
            <person name="Sucgang R."/>
            <person name="Berriman M."/>
            <person name="Song J."/>
            <person name="Olsen R."/>
            <person name="Szafranski K."/>
            <person name="Xu Q."/>
            <person name="Tunggal B."/>
            <person name="Kummerfeld S."/>
            <person name="Madera M."/>
            <person name="Konfortov B.A."/>
            <person name="Rivero F."/>
            <person name="Bankier A.T."/>
            <person name="Lehmann R."/>
            <person name="Hamlin N."/>
            <person name="Davies R."/>
            <person name="Gaudet P."/>
            <person name="Fey P."/>
            <person name="Pilcher K."/>
            <person name="Chen G."/>
            <person name="Saunders D."/>
            <person name="Sodergren E."/>
            <person name="Davis P."/>
            <person name="Kerhornou A."/>
            <person name="Nie X."/>
            <person name="Hall N."/>
            <person name="Anjard C."/>
            <person name="Hemphill L."/>
            <person name="Bason N."/>
            <person name="Farbrother P."/>
            <person name="Desany B."/>
            <person name="Just E."/>
            <person name="Morio T."/>
            <person name="Rost R."/>
            <person name="Churcher C."/>
            <person name="Cooper J."/>
            <person name="Haydock S."/>
            <person name="van Driessche N."/>
            <person name="Cronin A."/>
            <person name="Goodhead I."/>
            <person name="Muzny D."/>
            <person name="Mourier T."/>
            <person name="Pain A."/>
            <person name="Lu M."/>
            <person name="Harper D."/>
            <person name="Lindsay R."/>
            <person name="Hauser H."/>
            <person name="James K."/>
            <person name="Quiles M."/>
            <person name="Madan Babu M."/>
            <person name="Saito T."/>
            <person name="Buchrieser C."/>
            <person name="Wardroper A."/>
            <person name="Felder M."/>
            <person name="Thangavelu M."/>
            <person name="Johnson D."/>
            <person name="Knights A."/>
            <person name="Loulseged H."/>
            <person name="Mungall K."/>
            <person name="Oliver K."/>
            <person name="Price C."/>
            <person name="Quail M.A."/>
            <person name="Urushihara H."/>
            <person name="Hernandez J."/>
            <person name="Rabbinowitsch E."/>
            <person name="Steffen D."/>
            <person name="Sanders M."/>
            <person name="Ma J."/>
            <person name="Kohara Y."/>
            <person name="Sharp S."/>
            <person name="Simmonds M."/>
            <person name="Spiegler S."/>
            <person name="Tivey A."/>
            <person name="Sugano S."/>
            <person name="White B."/>
            <person name="Walker D."/>
            <person name="Woodward J."/>
            <person name="Winckler T."/>
            <person name="Tanaka Y."/>
            <person name="Shaulsky G."/>
            <person name="Schleicher M."/>
            <person name="Weinstock G."/>
            <person name="Rosenthal A."/>
            <person name="Cox E.C."/>
            <person name="Chisholm R.L."/>
            <person name="Gibbs R."/>
            <person name="Loomis W.F."/>
            <person name="Platzer M."/>
            <person name="Kay R.R."/>
            <person name="Williams J."/>
            <person name="Dear P.H."/>
            <person name="Noegel A.A."/>
            <person name="Barrell B."/>
            <person name="Kuspa A."/>
        </authorList>
    </citation>
    <scope>NUCLEOTIDE SEQUENCE [LARGE SCALE GENOMIC DNA]</scope>
    <source>
        <strain evidence="1 2">AX4</strain>
    </source>
</reference>
<dbReference type="InParanoid" id="Q54N23"/>
<evidence type="ECO:0000313" key="2">
    <source>
        <dbReference type="Proteomes" id="UP000002195"/>
    </source>
</evidence>
<dbReference type="RefSeq" id="XP_638120.1">
    <property type="nucleotide sequence ID" value="XM_633028.1"/>
</dbReference>
<protein>
    <submittedName>
        <fullName evidence="1">Uncharacterized protein</fullName>
    </submittedName>
</protein>